<reference evidence="4" key="1">
    <citation type="submission" date="2020-02" db="EMBL/GenBank/DDBJ databases">
        <title>Genomic and physiological characterization of two novel Nitrospinaceae genera.</title>
        <authorList>
            <person name="Mueller A.J."/>
            <person name="Jung M.-Y."/>
            <person name="Strachan C.R."/>
            <person name="Herbold C.W."/>
            <person name="Kirkegaard R.H."/>
            <person name="Daims H."/>
        </authorList>
    </citation>
    <scope>NUCLEOTIDE SEQUENCE [LARGE SCALE GENOMIC DNA]</scope>
</reference>
<accession>A0A7T0G309</accession>
<evidence type="ECO:0000259" key="2">
    <source>
        <dbReference type="PROSITE" id="PS50042"/>
    </source>
</evidence>
<organism evidence="3 4">
    <name type="scientific">Candidatus Nitrohelix vancouverensis</name>
    <dbReference type="NCBI Taxonomy" id="2705534"/>
    <lineage>
        <taxon>Bacteria</taxon>
        <taxon>Pseudomonadati</taxon>
        <taxon>Nitrospinota/Tectimicrobiota group</taxon>
        <taxon>Nitrospinota</taxon>
        <taxon>Nitrospinia</taxon>
        <taxon>Nitrospinales</taxon>
        <taxon>Nitrospinaceae</taxon>
        <taxon>Candidatus Nitrohelix</taxon>
    </lineage>
</organism>
<evidence type="ECO:0000256" key="1">
    <source>
        <dbReference type="SAM" id="SignalP"/>
    </source>
</evidence>
<dbReference type="InterPro" id="IPR011051">
    <property type="entry name" value="RmlC_Cupin_sf"/>
</dbReference>
<evidence type="ECO:0000313" key="3">
    <source>
        <dbReference type="EMBL" id="QPJ64905.1"/>
    </source>
</evidence>
<dbReference type="CDD" id="cd02234">
    <property type="entry name" value="cupin_BLR7677-like"/>
    <property type="match status" value="1"/>
</dbReference>
<dbReference type="PANTHER" id="PTHR38599">
    <property type="entry name" value="CUPIN DOMAIN PROTEIN (AFU_ORTHOLOGUE AFUA_3G13620)"/>
    <property type="match status" value="1"/>
</dbReference>
<dbReference type="AlphaFoldDB" id="A0A7T0G309"/>
<feature type="signal peptide" evidence="1">
    <location>
        <begin position="1"/>
        <end position="22"/>
    </location>
</feature>
<feature type="domain" description="Cyclic nucleotide-binding" evidence="2">
    <location>
        <begin position="30"/>
        <end position="95"/>
    </location>
</feature>
<dbReference type="KEGG" id="nva:G3M78_05705"/>
<sequence>MRYICLSALFVMTSIFGATSHAQEASGVNILKQLELPEFDGKEAVMLRVDYAPGESTSKHRHNAHTFVYVLEGSVMMQVEGGAVQVFGNGETFYESPDDIHSVSRNASATEPASFLVFFIKNTDAPILLSIDEK</sequence>
<dbReference type="InterPro" id="IPR014710">
    <property type="entry name" value="RmlC-like_jellyroll"/>
</dbReference>
<gene>
    <name evidence="3" type="ORF">G3M78_05705</name>
</gene>
<keyword evidence="1" id="KW-0732">Signal</keyword>
<dbReference type="SUPFAM" id="SSF51182">
    <property type="entry name" value="RmlC-like cupins"/>
    <property type="match status" value="1"/>
</dbReference>
<dbReference type="Gene3D" id="2.60.120.10">
    <property type="entry name" value="Jelly Rolls"/>
    <property type="match status" value="1"/>
</dbReference>
<feature type="chain" id="PRO_5033027892" evidence="1">
    <location>
        <begin position="23"/>
        <end position="134"/>
    </location>
</feature>
<proteinExistence type="predicted"/>
<dbReference type="Pfam" id="PF07883">
    <property type="entry name" value="Cupin_2"/>
    <property type="match status" value="1"/>
</dbReference>
<dbReference type="InterPro" id="IPR013096">
    <property type="entry name" value="Cupin_2"/>
</dbReference>
<dbReference type="PROSITE" id="PS50042">
    <property type="entry name" value="CNMP_BINDING_3"/>
    <property type="match status" value="1"/>
</dbReference>
<protein>
    <submittedName>
        <fullName evidence="3">Cupin domain-containing protein</fullName>
    </submittedName>
</protein>
<dbReference type="InterPro" id="IPR000595">
    <property type="entry name" value="cNMP-bd_dom"/>
</dbReference>
<dbReference type="PANTHER" id="PTHR38599:SF1">
    <property type="entry name" value="CUPIN DOMAIN PROTEIN (AFU_ORTHOLOGUE AFUA_3G13620)"/>
    <property type="match status" value="1"/>
</dbReference>
<evidence type="ECO:0000313" key="4">
    <source>
        <dbReference type="Proteomes" id="UP000594464"/>
    </source>
</evidence>
<dbReference type="Proteomes" id="UP000594464">
    <property type="component" value="Chromosome"/>
</dbReference>
<name>A0A7T0G309_9BACT</name>
<dbReference type="EMBL" id="CP048620">
    <property type="protein sequence ID" value="QPJ64905.1"/>
    <property type="molecule type" value="Genomic_DNA"/>
</dbReference>